<protein>
    <submittedName>
        <fullName evidence="1">Uncharacterized protein</fullName>
    </submittedName>
</protein>
<proteinExistence type="predicted"/>
<organism evidence="1 2">
    <name type="scientific">Xylaria bambusicola</name>
    <dbReference type="NCBI Taxonomy" id="326684"/>
    <lineage>
        <taxon>Eukaryota</taxon>
        <taxon>Fungi</taxon>
        <taxon>Dikarya</taxon>
        <taxon>Ascomycota</taxon>
        <taxon>Pezizomycotina</taxon>
        <taxon>Sordariomycetes</taxon>
        <taxon>Xylariomycetidae</taxon>
        <taxon>Xylariales</taxon>
        <taxon>Xylariaceae</taxon>
        <taxon>Xylaria</taxon>
    </lineage>
</organism>
<evidence type="ECO:0000313" key="1">
    <source>
        <dbReference type="EMBL" id="KAK5637307.1"/>
    </source>
</evidence>
<keyword evidence="2" id="KW-1185">Reference proteome</keyword>
<dbReference type="AlphaFoldDB" id="A0AAN7ZBD9"/>
<name>A0AAN7ZBD9_9PEZI</name>
<evidence type="ECO:0000313" key="2">
    <source>
        <dbReference type="Proteomes" id="UP001305414"/>
    </source>
</evidence>
<dbReference type="Proteomes" id="UP001305414">
    <property type="component" value="Unassembled WGS sequence"/>
</dbReference>
<accession>A0AAN7ZBD9</accession>
<reference evidence="1 2" key="1">
    <citation type="submission" date="2023-10" db="EMBL/GenBank/DDBJ databases">
        <title>Draft genome sequence of Xylaria bambusicola isolate GMP-LS, the root and basal stem rot pathogen of sugarcane in Indonesia.</title>
        <authorList>
            <person name="Selvaraj P."/>
            <person name="Muralishankar V."/>
            <person name="Muruganantham S."/>
            <person name="Sp S."/>
            <person name="Haryani S."/>
            <person name="Lau K.J.X."/>
            <person name="Naqvi N.I."/>
        </authorList>
    </citation>
    <scope>NUCLEOTIDE SEQUENCE [LARGE SCALE GENOMIC DNA]</scope>
    <source>
        <strain evidence="1">GMP-LS</strain>
    </source>
</reference>
<sequence>MGARLLAFRKNADVLLHAVMSLGTWGNGSTARDLPFMEQNANYGIGVSSKPTRLGWFIALGIK</sequence>
<dbReference type="EMBL" id="JAWHQM010000106">
    <property type="protein sequence ID" value="KAK5637307.1"/>
    <property type="molecule type" value="Genomic_DNA"/>
</dbReference>
<gene>
    <name evidence="1" type="ORF">RRF57_013019</name>
</gene>
<comment type="caution">
    <text evidence="1">The sequence shown here is derived from an EMBL/GenBank/DDBJ whole genome shotgun (WGS) entry which is preliminary data.</text>
</comment>